<evidence type="ECO:0000313" key="2">
    <source>
        <dbReference type="Proteomes" id="UP000074914"/>
    </source>
</evidence>
<proteinExistence type="predicted"/>
<reference evidence="1 2" key="1">
    <citation type="submission" date="2015-11" db="EMBL/GenBank/DDBJ databases">
        <title>Exploring the genomic traits of fungus-feeding bacterial genus Collimonas.</title>
        <authorList>
            <person name="Song C."/>
            <person name="Schmidt R."/>
            <person name="de Jager V."/>
            <person name="Krzyzanowska D."/>
            <person name="Jongedijk E."/>
            <person name="Cankar K."/>
            <person name="Beekwilder J."/>
            <person name="van Veen A."/>
            <person name="de Boer W."/>
            <person name="van Veen J.A."/>
            <person name="Garbeva P."/>
        </authorList>
    </citation>
    <scope>NUCLEOTIDE SEQUENCE [LARGE SCALE GENOMIC DNA]</scope>
    <source>
        <strain evidence="1 2">Ter291</strain>
    </source>
</reference>
<accession>A0ABN4MI21</accession>
<keyword evidence="2" id="KW-1185">Reference proteome</keyword>
<protein>
    <submittedName>
        <fullName evidence="1">Uncharacterized protein</fullName>
    </submittedName>
</protein>
<dbReference type="EMBL" id="CP013236">
    <property type="protein sequence ID" value="AMP16309.1"/>
    <property type="molecule type" value="Genomic_DNA"/>
</dbReference>
<name>A0ABN4MI21_9BURK</name>
<evidence type="ECO:0000313" key="1">
    <source>
        <dbReference type="EMBL" id="AMP16309.1"/>
    </source>
</evidence>
<gene>
    <name evidence="1" type="ORF">CPter291_4076</name>
</gene>
<sequence>MVVIAAGRGGGLHVSNAFNAYVSIAMNVTQDETFLLFGEARSGFDFLLFYSLSD</sequence>
<dbReference type="Proteomes" id="UP000074914">
    <property type="component" value="Chromosome"/>
</dbReference>
<organism evidence="1 2">
    <name type="scientific">Collimonas pratensis</name>
    <dbReference type="NCBI Taxonomy" id="279113"/>
    <lineage>
        <taxon>Bacteria</taxon>
        <taxon>Pseudomonadati</taxon>
        <taxon>Pseudomonadota</taxon>
        <taxon>Betaproteobacteria</taxon>
        <taxon>Burkholderiales</taxon>
        <taxon>Oxalobacteraceae</taxon>
        <taxon>Collimonas</taxon>
    </lineage>
</organism>